<organism evidence="2 3">
    <name type="scientific">Muraenolepis orangiensis</name>
    <name type="common">Patagonian moray cod</name>
    <dbReference type="NCBI Taxonomy" id="630683"/>
    <lineage>
        <taxon>Eukaryota</taxon>
        <taxon>Metazoa</taxon>
        <taxon>Chordata</taxon>
        <taxon>Craniata</taxon>
        <taxon>Vertebrata</taxon>
        <taxon>Euteleostomi</taxon>
        <taxon>Actinopterygii</taxon>
        <taxon>Neopterygii</taxon>
        <taxon>Teleostei</taxon>
        <taxon>Neoteleostei</taxon>
        <taxon>Acanthomorphata</taxon>
        <taxon>Zeiogadaria</taxon>
        <taxon>Gadariae</taxon>
        <taxon>Gadiformes</taxon>
        <taxon>Muraenolepidoidei</taxon>
        <taxon>Muraenolepididae</taxon>
        <taxon>Muraenolepis</taxon>
    </lineage>
</organism>
<sequence>MIVPPDAIIPPSRVWTTTTTPPDVRCDPPGAVEGGTSPGRNQPGEEPARGGTSPGRNQPGRNQPGRLCPL</sequence>
<comment type="caution">
    <text evidence="2">The sequence shown here is derived from an EMBL/GenBank/DDBJ whole genome shotgun (WGS) entry which is preliminary data.</text>
</comment>
<gene>
    <name evidence="2" type="ORF">NHX12_007864</name>
</gene>
<evidence type="ECO:0000313" key="2">
    <source>
        <dbReference type="EMBL" id="KAJ3592737.1"/>
    </source>
</evidence>
<dbReference type="EMBL" id="JANIIK010000113">
    <property type="protein sequence ID" value="KAJ3592737.1"/>
    <property type="molecule type" value="Genomic_DNA"/>
</dbReference>
<accession>A0A9Q0IA27</accession>
<proteinExistence type="predicted"/>
<reference evidence="2" key="1">
    <citation type="submission" date="2022-07" db="EMBL/GenBank/DDBJ databases">
        <title>Chromosome-level genome of Muraenolepis orangiensis.</title>
        <authorList>
            <person name="Kim J."/>
        </authorList>
    </citation>
    <scope>NUCLEOTIDE SEQUENCE</scope>
    <source>
        <strain evidence="2">KU_S4_2022</strain>
        <tissue evidence="2">Muscle</tissue>
    </source>
</reference>
<keyword evidence="3" id="KW-1185">Reference proteome</keyword>
<name>A0A9Q0IA27_9TELE</name>
<dbReference type="Proteomes" id="UP001148018">
    <property type="component" value="Unassembled WGS sequence"/>
</dbReference>
<feature type="region of interest" description="Disordered" evidence="1">
    <location>
        <begin position="1"/>
        <end position="70"/>
    </location>
</feature>
<evidence type="ECO:0000313" key="3">
    <source>
        <dbReference type="Proteomes" id="UP001148018"/>
    </source>
</evidence>
<protein>
    <submittedName>
        <fullName evidence="2">Uncharacterized protein</fullName>
    </submittedName>
</protein>
<dbReference type="AlphaFoldDB" id="A0A9Q0IA27"/>
<evidence type="ECO:0000256" key="1">
    <source>
        <dbReference type="SAM" id="MobiDB-lite"/>
    </source>
</evidence>